<dbReference type="Proteomes" id="UP000009149">
    <property type="component" value="Chromosome"/>
</dbReference>
<evidence type="ECO:0000313" key="2">
    <source>
        <dbReference type="Proteomes" id="UP000009149"/>
    </source>
</evidence>
<accession>B3DYI3</accession>
<organism evidence="1 2">
    <name type="scientific">Methylacidiphilum infernorum (isolate V4)</name>
    <name type="common">Methylokorus infernorum (strain V4)</name>
    <dbReference type="NCBI Taxonomy" id="481448"/>
    <lineage>
        <taxon>Bacteria</taxon>
        <taxon>Pseudomonadati</taxon>
        <taxon>Verrucomicrobiota</taxon>
        <taxon>Methylacidiphilae</taxon>
        <taxon>Methylacidiphilales</taxon>
        <taxon>Methylacidiphilaceae</taxon>
        <taxon>Methylacidiphilum (ex Ratnadevi et al. 2023)</taxon>
    </lineage>
</organism>
<dbReference type="KEGG" id="min:Minf_1977"/>
<protein>
    <submittedName>
        <fullName evidence="1">Uncharacterized protein</fullName>
    </submittedName>
</protein>
<reference evidence="1 2" key="1">
    <citation type="journal article" date="2008" name="Biol. Direct">
        <title>Complete genome sequence of the extremely acidophilic methanotroph isolate V4, Methylacidiphilum infernorum, a representative of the bacterial phylum Verrucomicrobia.</title>
        <authorList>
            <person name="Hou S."/>
            <person name="Makarova K.S."/>
            <person name="Saw J.H."/>
            <person name="Senin P."/>
            <person name="Ly B.V."/>
            <person name="Zhou Z."/>
            <person name="Ren Y."/>
            <person name="Wang J."/>
            <person name="Galperin M.Y."/>
            <person name="Omelchenko M.V."/>
            <person name="Wolf Y.I."/>
            <person name="Yutin N."/>
            <person name="Koonin E.V."/>
            <person name="Stott M.B."/>
            <person name="Mountain B.W."/>
            <person name="Crowe M.A."/>
            <person name="Smirnova A.V."/>
            <person name="Dunfield P.F."/>
            <person name="Feng L."/>
            <person name="Wang L."/>
            <person name="Alam M."/>
        </authorList>
    </citation>
    <scope>NUCLEOTIDE SEQUENCE [LARGE SCALE GENOMIC DNA]</scope>
    <source>
        <strain evidence="2">Isolate V4</strain>
    </source>
</reference>
<dbReference type="AlphaFoldDB" id="B3DYI3"/>
<name>B3DYI3_METI4</name>
<dbReference type="HOGENOM" id="CLU_3154735_0_0_0"/>
<sequence length="48" mass="5497">MAQLFKFVHSSAFILPLEHFPFIAGKVKKKTPKSTVSLKKQNRPFPLL</sequence>
<dbReference type="EMBL" id="CP000975">
    <property type="protein sequence ID" value="ACD84031.1"/>
    <property type="molecule type" value="Genomic_DNA"/>
</dbReference>
<gene>
    <name evidence="1" type="ordered locus">Minf_1977</name>
</gene>
<proteinExistence type="predicted"/>
<evidence type="ECO:0000313" key="1">
    <source>
        <dbReference type="EMBL" id="ACD84031.1"/>
    </source>
</evidence>